<comment type="caution">
    <text evidence="5">The sequence shown here is derived from an EMBL/GenBank/DDBJ whole genome shotgun (WGS) entry which is preliminary data.</text>
</comment>
<keyword evidence="3" id="KW-0539">Nucleus</keyword>
<evidence type="ECO:0000259" key="4">
    <source>
        <dbReference type="PROSITE" id="PS50177"/>
    </source>
</evidence>
<dbReference type="Gene3D" id="3.10.450.50">
    <property type="match status" value="1"/>
</dbReference>
<dbReference type="GO" id="GO:0005635">
    <property type="term" value="C:nuclear envelope"/>
    <property type="evidence" value="ECO:0007669"/>
    <property type="project" value="UniProtKB-ARBA"/>
</dbReference>
<dbReference type="AlphaFoldDB" id="A0A9N9DP44"/>
<name>A0A9N9DP44_9GLOM</name>
<dbReference type="GO" id="GO:0006606">
    <property type="term" value="P:protein import into nucleus"/>
    <property type="evidence" value="ECO:0007669"/>
    <property type="project" value="UniProtKB-ARBA"/>
</dbReference>
<evidence type="ECO:0000256" key="2">
    <source>
        <dbReference type="ARBA" id="ARBA00026247"/>
    </source>
</evidence>
<dbReference type="GO" id="GO:0005737">
    <property type="term" value="C:cytoplasm"/>
    <property type="evidence" value="ECO:0007669"/>
    <property type="project" value="UniProtKB-SubCell"/>
</dbReference>
<dbReference type="CDD" id="cd00780">
    <property type="entry name" value="NTF2"/>
    <property type="match status" value="1"/>
</dbReference>
<keyword evidence="1 3" id="KW-0963">Cytoplasm</keyword>
<evidence type="ECO:0000256" key="3">
    <source>
        <dbReference type="RuleBase" id="RU369002"/>
    </source>
</evidence>
<dbReference type="OrthoDB" id="6507044at2759"/>
<reference evidence="5" key="1">
    <citation type="submission" date="2021-06" db="EMBL/GenBank/DDBJ databases">
        <authorList>
            <person name="Kallberg Y."/>
            <person name="Tangrot J."/>
            <person name="Rosling A."/>
        </authorList>
    </citation>
    <scope>NUCLEOTIDE SEQUENCE</scope>
    <source>
        <strain evidence="5">MA453B</strain>
    </source>
</reference>
<protein>
    <recommendedName>
        <fullName evidence="2 3">Nuclear transport factor 2</fullName>
        <shortName evidence="3">NTF-2</shortName>
    </recommendedName>
</protein>
<keyword evidence="3" id="KW-0653">Protein transport</keyword>
<evidence type="ECO:0000313" key="5">
    <source>
        <dbReference type="EMBL" id="CAG8642346.1"/>
    </source>
</evidence>
<sequence>MDPTQIATEFTNYYYNLFCTAREQLKPLYRDQSMLTFEGQPFQGANNIIEKLTSLPFQRVQHKVDTVDAQPNFNGGIFVCVTGALQSDNDQPQRFAQFFQLIPDGTSYYVLNDIFRLNYG</sequence>
<dbReference type="PROSITE" id="PS50177">
    <property type="entry name" value="NTF2_DOMAIN"/>
    <property type="match status" value="1"/>
</dbReference>
<feature type="domain" description="NTF2" evidence="4">
    <location>
        <begin position="6"/>
        <end position="117"/>
    </location>
</feature>
<dbReference type="InterPro" id="IPR032710">
    <property type="entry name" value="NTF2-like_dom_sf"/>
</dbReference>
<dbReference type="GO" id="GO:0051028">
    <property type="term" value="P:mRNA transport"/>
    <property type="evidence" value="ECO:0007669"/>
    <property type="project" value="UniProtKB-UniRule"/>
</dbReference>
<keyword evidence="6" id="KW-1185">Reference proteome</keyword>
<organism evidence="5 6">
    <name type="scientific">Dentiscutata erythropus</name>
    <dbReference type="NCBI Taxonomy" id="1348616"/>
    <lineage>
        <taxon>Eukaryota</taxon>
        <taxon>Fungi</taxon>
        <taxon>Fungi incertae sedis</taxon>
        <taxon>Mucoromycota</taxon>
        <taxon>Glomeromycotina</taxon>
        <taxon>Glomeromycetes</taxon>
        <taxon>Diversisporales</taxon>
        <taxon>Gigasporaceae</taxon>
        <taxon>Dentiscutata</taxon>
    </lineage>
</organism>
<comment type="subcellular location">
    <subcellularLocation>
        <location evidence="3">Cytoplasm</location>
    </subcellularLocation>
    <subcellularLocation>
        <location evidence="3">Nucleus</location>
    </subcellularLocation>
</comment>
<evidence type="ECO:0000256" key="1">
    <source>
        <dbReference type="ARBA" id="ARBA00022490"/>
    </source>
</evidence>
<dbReference type="InterPro" id="IPR018222">
    <property type="entry name" value="Nuclear_transport_factor_2_euk"/>
</dbReference>
<proteinExistence type="predicted"/>
<comment type="function">
    <text evidence="3">Has a role in nuclear-cytoplasmic transport of proteins and mRNAs.</text>
</comment>
<dbReference type="SUPFAM" id="SSF54427">
    <property type="entry name" value="NTF2-like"/>
    <property type="match status" value="1"/>
</dbReference>
<keyword evidence="3" id="KW-0813">Transport</keyword>
<dbReference type="InterPro" id="IPR045875">
    <property type="entry name" value="NTF2"/>
</dbReference>
<dbReference type="FunFam" id="3.10.450.50:FF:000005">
    <property type="entry name" value="Nuclear transport factor 2"/>
    <property type="match status" value="1"/>
</dbReference>
<accession>A0A9N9DP44</accession>
<gene>
    <name evidence="5" type="ORF">DERYTH_LOCUS9727</name>
</gene>
<dbReference type="Proteomes" id="UP000789405">
    <property type="component" value="Unassembled WGS sequence"/>
</dbReference>
<dbReference type="Pfam" id="PF02136">
    <property type="entry name" value="NTF2"/>
    <property type="match status" value="1"/>
</dbReference>
<dbReference type="InterPro" id="IPR002075">
    <property type="entry name" value="NTF2_dom"/>
</dbReference>
<evidence type="ECO:0000313" key="6">
    <source>
        <dbReference type="Proteomes" id="UP000789405"/>
    </source>
</evidence>
<dbReference type="EMBL" id="CAJVPY010005406">
    <property type="protein sequence ID" value="CAG8642346.1"/>
    <property type="molecule type" value="Genomic_DNA"/>
</dbReference>
<dbReference type="PANTHER" id="PTHR12612">
    <property type="entry name" value="NUCLEAR TRANSPORT FACTOR 2"/>
    <property type="match status" value="1"/>
</dbReference>